<keyword evidence="2" id="KW-1003">Cell membrane</keyword>
<proteinExistence type="predicted"/>
<dbReference type="PANTHER" id="PTHR42709:SF6">
    <property type="entry name" value="UNDECAPRENYL PHOSPHATE TRANSPORTER A"/>
    <property type="match status" value="1"/>
</dbReference>
<dbReference type="Pfam" id="PF09335">
    <property type="entry name" value="VTT_dom"/>
    <property type="match status" value="1"/>
</dbReference>
<feature type="transmembrane region" description="Helical" evidence="6">
    <location>
        <begin position="60"/>
        <end position="83"/>
    </location>
</feature>
<evidence type="ECO:0000256" key="3">
    <source>
        <dbReference type="ARBA" id="ARBA00022692"/>
    </source>
</evidence>
<comment type="subcellular location">
    <subcellularLocation>
        <location evidence="1">Cell membrane</location>
        <topology evidence="1">Multi-pass membrane protein</topology>
    </subcellularLocation>
</comment>
<comment type="caution">
    <text evidence="8">The sequence shown here is derived from an EMBL/GenBank/DDBJ whole genome shotgun (WGS) entry which is preliminary data.</text>
</comment>
<dbReference type="Proteomes" id="UP000177707">
    <property type="component" value="Unassembled WGS sequence"/>
</dbReference>
<evidence type="ECO:0000256" key="5">
    <source>
        <dbReference type="ARBA" id="ARBA00023136"/>
    </source>
</evidence>
<protein>
    <recommendedName>
        <fullName evidence="7">VTT domain-containing protein</fullName>
    </recommendedName>
</protein>
<reference evidence="8 9" key="1">
    <citation type="journal article" date="2016" name="Nat. Commun.">
        <title>Thousands of microbial genomes shed light on interconnected biogeochemical processes in an aquifer system.</title>
        <authorList>
            <person name="Anantharaman K."/>
            <person name="Brown C.T."/>
            <person name="Hug L.A."/>
            <person name="Sharon I."/>
            <person name="Castelle C.J."/>
            <person name="Probst A.J."/>
            <person name="Thomas B.C."/>
            <person name="Singh A."/>
            <person name="Wilkins M.J."/>
            <person name="Karaoz U."/>
            <person name="Brodie E.L."/>
            <person name="Williams K.H."/>
            <person name="Hubbard S.S."/>
            <person name="Banfield J.F."/>
        </authorList>
    </citation>
    <scope>NUCLEOTIDE SEQUENCE [LARGE SCALE GENOMIC DNA]</scope>
</reference>
<feature type="transmembrane region" description="Helical" evidence="6">
    <location>
        <begin position="150"/>
        <end position="169"/>
    </location>
</feature>
<dbReference type="STRING" id="1802758.A3A96_00890"/>
<evidence type="ECO:0000256" key="4">
    <source>
        <dbReference type="ARBA" id="ARBA00022989"/>
    </source>
</evidence>
<name>A0A1G2TYM5_9BACT</name>
<dbReference type="InterPro" id="IPR032816">
    <property type="entry name" value="VTT_dom"/>
</dbReference>
<dbReference type="GO" id="GO:0005886">
    <property type="term" value="C:plasma membrane"/>
    <property type="evidence" value="ECO:0007669"/>
    <property type="project" value="UniProtKB-SubCell"/>
</dbReference>
<evidence type="ECO:0000313" key="8">
    <source>
        <dbReference type="EMBL" id="OHB02415.1"/>
    </source>
</evidence>
<keyword evidence="5 6" id="KW-0472">Membrane</keyword>
<dbReference type="AlphaFoldDB" id="A0A1G2TYM5"/>
<sequence length="212" mass="23097">MIEGLIHFLQVNVLPWGALGVFVASVIEEVVAPIPSALIMTMSGFLLVSGPVATSSMGALIFKVAIPAALGVTIGSYVIYFAARFGGKFLIEKWGKFIGLYWTDIEKLQNRLSGTRKDELLIGGARILPIVPSVAISAFCGILNMNVFKYFLITFVGVFFRGIILGVLGWQVGEVFEKYAKTISSIENMLLLSTILALGIFIVLKYKGRLNK</sequence>
<keyword evidence="4 6" id="KW-1133">Transmembrane helix</keyword>
<evidence type="ECO:0000256" key="6">
    <source>
        <dbReference type="SAM" id="Phobius"/>
    </source>
</evidence>
<evidence type="ECO:0000313" key="9">
    <source>
        <dbReference type="Proteomes" id="UP000177707"/>
    </source>
</evidence>
<evidence type="ECO:0000256" key="1">
    <source>
        <dbReference type="ARBA" id="ARBA00004651"/>
    </source>
</evidence>
<feature type="transmembrane region" description="Helical" evidence="6">
    <location>
        <begin position="33"/>
        <end position="53"/>
    </location>
</feature>
<organism evidence="8 9">
    <name type="scientific">Candidatus Zambryskibacteria bacterium RIFCSPLOWO2_01_FULL_39_39</name>
    <dbReference type="NCBI Taxonomy" id="1802758"/>
    <lineage>
        <taxon>Bacteria</taxon>
        <taxon>Candidatus Zambryskiibacteriota</taxon>
    </lineage>
</organism>
<evidence type="ECO:0000256" key="2">
    <source>
        <dbReference type="ARBA" id="ARBA00022475"/>
    </source>
</evidence>
<feature type="transmembrane region" description="Helical" evidence="6">
    <location>
        <begin position="189"/>
        <end position="206"/>
    </location>
</feature>
<dbReference type="InterPro" id="IPR051311">
    <property type="entry name" value="DedA_domain"/>
</dbReference>
<gene>
    <name evidence="8" type="ORF">A3A96_00890</name>
</gene>
<dbReference type="PANTHER" id="PTHR42709">
    <property type="entry name" value="ALKALINE PHOSPHATASE LIKE PROTEIN"/>
    <property type="match status" value="1"/>
</dbReference>
<dbReference type="EMBL" id="MHWB01000004">
    <property type="protein sequence ID" value="OHB02415.1"/>
    <property type="molecule type" value="Genomic_DNA"/>
</dbReference>
<feature type="transmembrane region" description="Helical" evidence="6">
    <location>
        <begin position="7"/>
        <end position="27"/>
    </location>
</feature>
<accession>A0A1G2TYM5</accession>
<keyword evidence="3 6" id="KW-0812">Transmembrane</keyword>
<feature type="transmembrane region" description="Helical" evidence="6">
    <location>
        <begin position="120"/>
        <end position="143"/>
    </location>
</feature>
<feature type="domain" description="VTT" evidence="7">
    <location>
        <begin position="34"/>
        <end position="170"/>
    </location>
</feature>
<evidence type="ECO:0000259" key="7">
    <source>
        <dbReference type="Pfam" id="PF09335"/>
    </source>
</evidence>